<evidence type="ECO:0000256" key="1">
    <source>
        <dbReference type="ARBA" id="ARBA00022741"/>
    </source>
</evidence>
<name>A0AAW7MF45_9STAP</name>
<feature type="domain" description="ABC transporter" evidence="3">
    <location>
        <begin position="7"/>
        <end position="220"/>
    </location>
</feature>
<dbReference type="GO" id="GO:0005524">
    <property type="term" value="F:ATP binding"/>
    <property type="evidence" value="ECO:0007669"/>
    <property type="project" value="UniProtKB-KW"/>
</dbReference>
<dbReference type="Pfam" id="PF00005">
    <property type="entry name" value="ABC_tran"/>
    <property type="match status" value="1"/>
</dbReference>
<accession>A0AAW7MF45</accession>
<dbReference type="SUPFAM" id="SSF52540">
    <property type="entry name" value="P-loop containing nucleoside triphosphate hydrolases"/>
    <property type="match status" value="1"/>
</dbReference>
<evidence type="ECO:0000313" key="4">
    <source>
        <dbReference type="EMBL" id="MDN4533879.1"/>
    </source>
</evidence>
<proteinExistence type="predicted"/>
<evidence type="ECO:0000313" key="5">
    <source>
        <dbReference type="Proteomes" id="UP001171687"/>
    </source>
</evidence>
<dbReference type="InterPro" id="IPR017871">
    <property type="entry name" value="ABC_transporter-like_CS"/>
</dbReference>
<evidence type="ECO:0000256" key="2">
    <source>
        <dbReference type="ARBA" id="ARBA00022840"/>
    </source>
</evidence>
<dbReference type="Proteomes" id="UP001171687">
    <property type="component" value="Unassembled WGS sequence"/>
</dbReference>
<gene>
    <name evidence="4" type="ORF">QYH67_09975</name>
</gene>
<dbReference type="EMBL" id="JAUHQC010000012">
    <property type="protein sequence ID" value="MDN4533879.1"/>
    <property type="molecule type" value="Genomic_DNA"/>
</dbReference>
<sequence>MNNIIKLKINKKNFKNKEYAILQNFSLEVSEGETVAIVGESGVGKTSLLNILGLIDNKYQGDYHLFNTNVKNLNEKQLAQWRNKRIGFVLQEAALINSLSIEDNIKLPLLYANLEKHINKNDYFDYVVSKIGIGAILNKKPLECSGGQRSRAVLARAIIMQPQIILSDEPTSSLDDQNKAHIMDLLFELNKNNNATLITVTHEPNIAHCHQRMIQLERSE</sequence>
<protein>
    <submittedName>
        <fullName evidence="4">ATP-binding cassette domain-containing protein</fullName>
    </submittedName>
</protein>
<keyword evidence="2 4" id="KW-0067">ATP-binding</keyword>
<dbReference type="RefSeq" id="WP_150887858.1">
    <property type="nucleotide sequence ID" value="NZ_CAKZJA010000002.1"/>
</dbReference>
<dbReference type="PANTHER" id="PTHR42798">
    <property type="entry name" value="LIPOPROTEIN-RELEASING SYSTEM ATP-BINDING PROTEIN LOLD"/>
    <property type="match status" value="1"/>
</dbReference>
<dbReference type="PANTHER" id="PTHR42798:SF4">
    <property type="entry name" value="ABC TRANSPORTER DOMAIN-CONTAINING PROTEIN"/>
    <property type="match status" value="1"/>
</dbReference>
<dbReference type="AlphaFoldDB" id="A0AAW7MF45"/>
<keyword evidence="1" id="KW-0547">Nucleotide-binding</keyword>
<dbReference type="GO" id="GO:0016887">
    <property type="term" value="F:ATP hydrolysis activity"/>
    <property type="evidence" value="ECO:0007669"/>
    <property type="project" value="InterPro"/>
</dbReference>
<dbReference type="InterPro" id="IPR003593">
    <property type="entry name" value="AAA+_ATPase"/>
</dbReference>
<dbReference type="Gene3D" id="3.40.50.300">
    <property type="entry name" value="P-loop containing nucleotide triphosphate hydrolases"/>
    <property type="match status" value="1"/>
</dbReference>
<comment type="caution">
    <text evidence="4">The sequence shown here is derived from an EMBL/GenBank/DDBJ whole genome shotgun (WGS) entry which is preliminary data.</text>
</comment>
<organism evidence="4 5">
    <name type="scientific">Staphylococcus auricularis</name>
    <dbReference type="NCBI Taxonomy" id="29379"/>
    <lineage>
        <taxon>Bacteria</taxon>
        <taxon>Bacillati</taxon>
        <taxon>Bacillota</taxon>
        <taxon>Bacilli</taxon>
        <taxon>Bacillales</taxon>
        <taxon>Staphylococcaceae</taxon>
        <taxon>Staphylococcus</taxon>
    </lineage>
</organism>
<reference evidence="4" key="1">
    <citation type="submission" date="2023-07" db="EMBL/GenBank/DDBJ databases">
        <title>Evaluation of the beneficial properties of pineapple isolates.</title>
        <authorList>
            <person name="Adefiranye O."/>
        </authorList>
    </citation>
    <scope>NUCLEOTIDE SEQUENCE</scope>
    <source>
        <strain evidence="4">PAPLE_T1</strain>
    </source>
</reference>
<evidence type="ECO:0000259" key="3">
    <source>
        <dbReference type="PROSITE" id="PS50893"/>
    </source>
</evidence>
<dbReference type="InterPro" id="IPR003439">
    <property type="entry name" value="ABC_transporter-like_ATP-bd"/>
</dbReference>
<dbReference type="PROSITE" id="PS50893">
    <property type="entry name" value="ABC_TRANSPORTER_2"/>
    <property type="match status" value="1"/>
</dbReference>
<dbReference type="PROSITE" id="PS00211">
    <property type="entry name" value="ABC_TRANSPORTER_1"/>
    <property type="match status" value="1"/>
</dbReference>
<dbReference type="InterPro" id="IPR027417">
    <property type="entry name" value="P-loop_NTPase"/>
</dbReference>
<dbReference type="SMART" id="SM00382">
    <property type="entry name" value="AAA"/>
    <property type="match status" value="1"/>
</dbReference>